<dbReference type="VEuPathDB" id="PlasmoDB:PCHAS_0937800"/>
<dbReference type="SUPFAM" id="SSF53474">
    <property type="entry name" value="alpha/beta-Hydrolases"/>
    <property type="match status" value="2"/>
</dbReference>
<dbReference type="Gene3D" id="3.40.50.1820">
    <property type="entry name" value="alpha/beta hydrolase"/>
    <property type="match status" value="2"/>
</dbReference>
<keyword evidence="5" id="KW-1185">Reference proteome</keyword>
<dbReference type="PANTHER" id="PTHR11614">
    <property type="entry name" value="PHOSPHOLIPASE-RELATED"/>
    <property type="match status" value="1"/>
</dbReference>
<organism evidence="4 5">
    <name type="scientific">Plasmodium chabaudi chabaudi</name>
    <dbReference type="NCBI Taxonomy" id="31271"/>
    <lineage>
        <taxon>Eukaryota</taxon>
        <taxon>Sar</taxon>
        <taxon>Alveolata</taxon>
        <taxon>Apicomplexa</taxon>
        <taxon>Aconoidasida</taxon>
        <taxon>Haemosporida</taxon>
        <taxon>Plasmodiidae</taxon>
        <taxon>Plasmodium</taxon>
        <taxon>Plasmodium (Vinckeia)</taxon>
    </lineage>
</organism>
<feature type="compositionally biased region" description="Polar residues" evidence="1">
    <location>
        <begin position="339"/>
        <end position="356"/>
    </location>
</feature>
<evidence type="ECO:0000259" key="3">
    <source>
        <dbReference type="Pfam" id="PF12146"/>
    </source>
</evidence>
<dbReference type="InterPro" id="IPR006494">
    <property type="entry name" value="PST_A"/>
</dbReference>
<feature type="region of interest" description="Disordered" evidence="1">
    <location>
        <begin position="778"/>
        <end position="801"/>
    </location>
</feature>
<keyword evidence="2" id="KW-0472">Membrane</keyword>
<evidence type="ECO:0000313" key="5">
    <source>
        <dbReference type="Proteomes" id="UP000071118"/>
    </source>
</evidence>
<feature type="compositionally biased region" description="Acidic residues" evidence="1">
    <location>
        <begin position="167"/>
        <end position="188"/>
    </location>
</feature>
<dbReference type="Pfam" id="PF12146">
    <property type="entry name" value="Hydrolase_4"/>
    <property type="match status" value="2"/>
</dbReference>
<dbReference type="Proteomes" id="UP000071118">
    <property type="component" value="Chromosome 9"/>
</dbReference>
<keyword evidence="2" id="KW-0812">Transmembrane</keyword>
<evidence type="ECO:0000256" key="2">
    <source>
        <dbReference type="SAM" id="Phobius"/>
    </source>
</evidence>
<dbReference type="InterPro" id="IPR029058">
    <property type="entry name" value="AB_hydrolase_fold"/>
</dbReference>
<dbReference type="NCBIfam" id="TIGR01607">
    <property type="entry name" value="PST-A"/>
    <property type="match status" value="1"/>
</dbReference>
<dbReference type="InterPro" id="IPR022742">
    <property type="entry name" value="Hydrolase_4"/>
</dbReference>
<dbReference type="KEGG" id="pcb:PCHAS_0937800"/>
<keyword evidence="2" id="KW-1133">Transmembrane helix</keyword>
<dbReference type="InterPro" id="IPR051044">
    <property type="entry name" value="MAG_DAG_Lipase"/>
</dbReference>
<feature type="region of interest" description="Disordered" evidence="1">
    <location>
        <begin position="203"/>
        <end position="300"/>
    </location>
</feature>
<feature type="compositionally biased region" description="Basic and acidic residues" evidence="1">
    <location>
        <begin position="315"/>
        <end position="336"/>
    </location>
</feature>
<evidence type="ECO:0000256" key="1">
    <source>
        <dbReference type="SAM" id="MobiDB-lite"/>
    </source>
</evidence>
<proteinExistence type="predicted"/>
<protein>
    <submittedName>
        <fullName evidence="4">Lysophospholipase, putative</fullName>
    </submittedName>
</protein>
<sequence>MVTEEVELSNDELKSTTQCKLDGDPKIGWLRNKNGLLLKTYGWLVNNAIGIIFLIHGLKSHTRLTYMNINLKMPNNNEDIVIDDNNYYIYKDSWIEHFNKIGYSVYALDLQGHGESQSFGNLRGNFNYFDDLVDDVIQYMHQIQDEISNDNQTDYEISNDNQTDYEIPNDDQTDYEIPNDDQTDYEVPNDDQMDYEVLIDNQTNDEISNYNKKDDEISNDNQMGDEISNDNKKDDEISNDNKKDDEISNDNKKDDEISNDNKKDDEISNDNKKDDEISNDNKKDDDIPNDNQTDYEIPNDNQMCDEILNDNKKDDEILNDNKKDDEISNDNKKDDEVLNDNQTDYEIPNDNQTDCEITNDDQTDYEIPNDDQASDESHDIVTPQKKRLPMYIIGHSMGGNIALRILELLGKEKEDSINSGNKNNYKKFNIILDNYIDTSELYSDMEEDMIDDVYDMNSSNNCAIENMNNAHFIANSNDYDSENSRFSTSDTTNSIVNDKYEGCYNYLDKLNIKGCASLSGMMRIKTPLDAGNTTFKYLCLPIINFLSRVAPHALISAESRYKRSEYVANICKHDKFRNNTGIKFKCMAELIKATITLDCNIDYLPKDIPLLFIHSIDDTICCYKGSAFFYDKAKVDRKELYIVENMNHAITAEPGNEEILKAIIDWIHDLERNDEDEAGDEIRDEVGDEIRDEIENEIKDEIKDEKENEIEGENENDKELYIVDGTNDDITEEPKDEYFLKRFIDWIWNFRGNSEDEIGDEIENEIENEIKDEIKDEKENEIEGENENDKELYIVDGTNDDITEEPKDEYFLKRFIDWIWNFRRNSKDEIDDEIDDEIEDEKESEI</sequence>
<dbReference type="EMBL" id="LK022886">
    <property type="protein sequence ID" value="VTZ68989.1"/>
    <property type="molecule type" value="Genomic_DNA"/>
</dbReference>
<feature type="region of interest" description="Disordered" evidence="1">
    <location>
        <begin position="148"/>
        <end position="188"/>
    </location>
</feature>
<feature type="compositionally biased region" description="Basic and acidic residues" evidence="1">
    <location>
        <begin position="229"/>
        <end position="286"/>
    </location>
</feature>
<name>A0A4V0K7E1_PLACU</name>
<feature type="domain" description="Serine aminopeptidase S33" evidence="3">
    <location>
        <begin position="511"/>
        <end position="654"/>
    </location>
</feature>
<feature type="compositionally biased region" description="Polar residues" evidence="1">
    <location>
        <begin position="148"/>
        <end position="164"/>
    </location>
</feature>
<accession>A0A4V0K7E1</accession>
<feature type="compositionally biased region" description="Acidic residues" evidence="1">
    <location>
        <begin position="357"/>
        <end position="374"/>
    </location>
</feature>
<dbReference type="OrthoDB" id="2498029at2759"/>
<feature type="domain" description="Serine aminopeptidase S33" evidence="3">
    <location>
        <begin position="94"/>
        <end position="146"/>
    </location>
</feature>
<reference evidence="4 5" key="1">
    <citation type="journal article" date="2014" name="BMC Biol.">
        <title>A comprehensive evaluation of rodent malaria parasite genomes and gene expression.</title>
        <authorList>
            <person name="Otto T.D."/>
            <person name="Bohme U."/>
            <person name="Jackson A.P."/>
            <person name="Hunt M."/>
            <person name="Franke-Fayard B."/>
            <person name="Hoeijmakers W.A."/>
            <person name="Religa A.A."/>
            <person name="Robertson L."/>
            <person name="Sanders M."/>
            <person name="Ogun S.A."/>
            <person name="Cunningham D."/>
            <person name="Erhart A."/>
            <person name="Billker O."/>
            <person name="Khan S.M."/>
            <person name="Stunnenberg H.G."/>
            <person name="Langhorne J."/>
            <person name="Holder A.A."/>
            <person name="Waters A.P."/>
            <person name="Newbold C.I."/>
            <person name="Pain A."/>
            <person name="Berriman M."/>
            <person name="Janse C.J."/>
        </authorList>
    </citation>
    <scope>NUCLEOTIDE SEQUENCE [LARGE SCALE GENOMIC DNA]</scope>
    <source>
        <strain evidence="4 5">AS</strain>
    </source>
</reference>
<dbReference type="RefSeq" id="XP_740391.2">
    <property type="nucleotide sequence ID" value="XM_735298.2"/>
</dbReference>
<feature type="transmembrane region" description="Helical" evidence="2">
    <location>
        <begin position="40"/>
        <end position="58"/>
    </location>
</feature>
<evidence type="ECO:0000313" key="4">
    <source>
        <dbReference type="EMBL" id="VTZ68989.1"/>
    </source>
</evidence>
<dbReference type="GeneID" id="3493461"/>
<feature type="region of interest" description="Disordered" evidence="1">
    <location>
        <begin position="315"/>
        <end position="379"/>
    </location>
</feature>
<dbReference type="AlphaFoldDB" id="A0A4V0K7E1"/>
<gene>
    <name evidence="4" type="ORF">PCHAS_0937800</name>
</gene>